<evidence type="ECO:0000313" key="2">
    <source>
        <dbReference type="Proteomes" id="UP000467428"/>
    </source>
</evidence>
<dbReference type="EMBL" id="AP022593">
    <property type="protein sequence ID" value="BBY51148.1"/>
    <property type="molecule type" value="Genomic_DNA"/>
</dbReference>
<dbReference type="InterPro" id="IPR046657">
    <property type="entry name" value="DUF6766"/>
</dbReference>
<keyword evidence="2" id="KW-1185">Reference proteome</keyword>
<dbReference type="Pfam" id="PF20554">
    <property type="entry name" value="DUF6766"/>
    <property type="match status" value="1"/>
</dbReference>
<dbReference type="Proteomes" id="UP000467428">
    <property type="component" value="Chromosome"/>
</dbReference>
<organism evidence="1 2">
    <name type="scientific">Mycolicibacterium arabiense</name>
    <dbReference type="NCBI Taxonomy" id="1286181"/>
    <lineage>
        <taxon>Bacteria</taxon>
        <taxon>Bacillati</taxon>
        <taxon>Actinomycetota</taxon>
        <taxon>Actinomycetes</taxon>
        <taxon>Mycobacteriales</taxon>
        <taxon>Mycobacteriaceae</taxon>
        <taxon>Mycolicibacterium</taxon>
    </lineage>
</organism>
<proteinExistence type="predicted"/>
<name>A0A7I7S2N5_9MYCO</name>
<reference evidence="1 2" key="1">
    <citation type="journal article" date="2019" name="Emerg. Microbes Infect.">
        <title>Comprehensive subspecies identification of 175 nontuberculous mycobacteria species based on 7547 genomic profiles.</title>
        <authorList>
            <person name="Matsumoto Y."/>
            <person name="Kinjo T."/>
            <person name="Motooka D."/>
            <person name="Nabeya D."/>
            <person name="Jung N."/>
            <person name="Uechi K."/>
            <person name="Horii T."/>
            <person name="Iida T."/>
            <person name="Fujita J."/>
            <person name="Nakamura S."/>
        </authorList>
    </citation>
    <scope>NUCLEOTIDE SEQUENCE [LARGE SCALE GENOMIC DNA]</scope>
    <source>
        <strain evidence="1 2">JCM 18538</strain>
    </source>
</reference>
<dbReference type="AlphaFoldDB" id="A0A7I7S2N5"/>
<protein>
    <submittedName>
        <fullName evidence="1">Uncharacterized protein</fullName>
    </submittedName>
</protein>
<dbReference type="KEGG" id="marz:MARA_46160"/>
<accession>A0A7I7S2N5</accession>
<gene>
    <name evidence="1" type="ORF">MARA_46160</name>
</gene>
<sequence length="55" mass="6264">MWRYVTTSQFWFESMQNWQSEFVAVAAIVALSIFLRQRGSAESKPVAAPHDETSA</sequence>
<evidence type="ECO:0000313" key="1">
    <source>
        <dbReference type="EMBL" id="BBY51148.1"/>
    </source>
</evidence>
<geneLocation type="plasmid" evidence="2">
    <name>pjcm18538 dna</name>
</geneLocation>